<evidence type="ECO:0000256" key="3">
    <source>
        <dbReference type="ARBA" id="ARBA00022670"/>
    </source>
</evidence>
<keyword evidence="7" id="KW-0482">Metalloprotease</keyword>
<keyword evidence="3" id="KW-0645">Protease</keyword>
<sequence>MGNGAKIVHAAILWVALTVSGFAQVTVPVQSGLDLAAMDTSIRPQDDFYQYVNGTWLARTKIPAQFTSYSIYTEAYEQTEQALKRIVEQAAQARDPSDEQRLIADLYRSWMDTAQIELLGLTPLTPEIRQILAISNHEELVRCMLFLEMRGVMVPFTLYVQPDLKDATRNLLYLHQNGLTLPSRRYYLDNDNTQFAGYRQALGLYVQQMLGFLPDPVWQKRVPAVLGIEQQLASLHIEEMSSRDTDETYHPYALDELAQISPQFPWAGLDVLADYTDRINIDHPRYLQGLASVLHNTPLEDWQAYLLYRLIDSRARHLPAAVDDMHHLLHGTILSGQQQKKTRWRRSVSFISQRMADPLGKLYVAENFPPEAKQRVEKMVSQVLTTFEKRLKVLDWMSDETKLAALEKLQRFGTKIGYPTSWRDFSGLTFDPKKHMDNVRQLALFNYQAELRKLKAPVDRTEWFMSPQTVNAYYDPTMNEIVFPAARLQAPFFQLEADDAVNYGAIGAIIGHEISHGFDSQGSRFDANGNLRHWWTDKDKQAFAERADKLIAQYSQFDVLPDLKVNAKLTLNENIGDLAGLRLAYYAYLDSLQGKPSPVLDGFSGEQRFFIGYAMTRRGKLTDSALLAQAVNDPHAPLRYRVNGVVQNIPEFYAAFGVKPGDKHYLAPELRASFW</sequence>
<dbReference type="InterPro" id="IPR024079">
    <property type="entry name" value="MetalloPept_cat_dom_sf"/>
</dbReference>
<dbReference type="RefSeq" id="WP_131257794.1">
    <property type="nucleotide sequence ID" value="NZ_JBHSUS010000001.1"/>
</dbReference>
<evidence type="ECO:0000256" key="5">
    <source>
        <dbReference type="ARBA" id="ARBA00022801"/>
    </source>
</evidence>
<dbReference type="EMBL" id="JBHSUS010000001">
    <property type="protein sequence ID" value="MFC6441444.1"/>
    <property type="molecule type" value="Genomic_DNA"/>
</dbReference>
<evidence type="ECO:0000256" key="1">
    <source>
        <dbReference type="ARBA" id="ARBA00001947"/>
    </source>
</evidence>
<feature type="domain" description="Peptidase M13 C-terminal" evidence="8">
    <location>
        <begin position="471"/>
        <end position="669"/>
    </location>
</feature>
<dbReference type="Gene3D" id="1.10.1380.10">
    <property type="entry name" value="Neutral endopeptidase , domain2"/>
    <property type="match status" value="1"/>
</dbReference>
<dbReference type="InterPro" id="IPR000718">
    <property type="entry name" value="Peptidase_M13"/>
</dbReference>
<evidence type="ECO:0000256" key="4">
    <source>
        <dbReference type="ARBA" id="ARBA00022723"/>
    </source>
</evidence>
<feature type="domain" description="Peptidase M13 N-terminal" evidence="9">
    <location>
        <begin position="44"/>
        <end position="419"/>
    </location>
</feature>
<evidence type="ECO:0000313" key="11">
    <source>
        <dbReference type="Proteomes" id="UP001596364"/>
    </source>
</evidence>
<dbReference type="InterPro" id="IPR018497">
    <property type="entry name" value="Peptidase_M13_C"/>
</dbReference>
<dbReference type="PANTHER" id="PTHR11733:SF167">
    <property type="entry name" value="FI17812P1-RELATED"/>
    <property type="match status" value="1"/>
</dbReference>
<evidence type="ECO:0000313" key="10">
    <source>
        <dbReference type="EMBL" id="MFC6441444.1"/>
    </source>
</evidence>
<comment type="caution">
    <text evidence="10">The sequence shown here is derived from an EMBL/GenBank/DDBJ whole genome shotgun (WGS) entry which is preliminary data.</text>
</comment>
<comment type="cofactor">
    <cofactor evidence="1">
        <name>Zn(2+)</name>
        <dbReference type="ChEBI" id="CHEBI:29105"/>
    </cofactor>
</comment>
<comment type="similarity">
    <text evidence="2">Belongs to the peptidase M13 family.</text>
</comment>
<evidence type="ECO:0000256" key="7">
    <source>
        <dbReference type="ARBA" id="ARBA00023049"/>
    </source>
</evidence>
<keyword evidence="4" id="KW-0479">Metal-binding</keyword>
<evidence type="ECO:0000256" key="2">
    <source>
        <dbReference type="ARBA" id="ARBA00007357"/>
    </source>
</evidence>
<dbReference type="Proteomes" id="UP001596364">
    <property type="component" value="Unassembled WGS sequence"/>
</dbReference>
<keyword evidence="6" id="KW-0862">Zinc</keyword>
<evidence type="ECO:0000256" key="6">
    <source>
        <dbReference type="ARBA" id="ARBA00022833"/>
    </source>
</evidence>
<name>A0ABW1XN36_9ALTE</name>
<accession>A0ABW1XN36</accession>
<proteinExistence type="inferred from homology"/>
<keyword evidence="5" id="KW-0378">Hydrolase</keyword>
<dbReference type="CDD" id="cd08662">
    <property type="entry name" value="M13"/>
    <property type="match status" value="1"/>
</dbReference>
<dbReference type="SUPFAM" id="SSF55486">
    <property type="entry name" value="Metalloproteases ('zincins'), catalytic domain"/>
    <property type="match status" value="1"/>
</dbReference>
<gene>
    <name evidence="10" type="ORF">ACFP85_14925</name>
</gene>
<dbReference type="Pfam" id="PF05649">
    <property type="entry name" value="Peptidase_M13_N"/>
    <property type="match status" value="1"/>
</dbReference>
<dbReference type="Gene3D" id="3.40.390.10">
    <property type="entry name" value="Collagenase (Catalytic Domain)"/>
    <property type="match status" value="1"/>
</dbReference>
<keyword evidence="11" id="KW-1185">Reference proteome</keyword>
<dbReference type="InterPro" id="IPR042089">
    <property type="entry name" value="Peptidase_M13_dom_2"/>
</dbReference>
<dbReference type="InterPro" id="IPR008753">
    <property type="entry name" value="Peptidase_M13_N"/>
</dbReference>
<dbReference type="Pfam" id="PF01431">
    <property type="entry name" value="Peptidase_M13"/>
    <property type="match status" value="1"/>
</dbReference>
<evidence type="ECO:0000259" key="9">
    <source>
        <dbReference type="Pfam" id="PF05649"/>
    </source>
</evidence>
<dbReference type="PANTHER" id="PTHR11733">
    <property type="entry name" value="ZINC METALLOPROTEASE FAMILY M13 NEPRILYSIN-RELATED"/>
    <property type="match status" value="1"/>
</dbReference>
<evidence type="ECO:0000259" key="8">
    <source>
        <dbReference type="Pfam" id="PF01431"/>
    </source>
</evidence>
<dbReference type="PROSITE" id="PS51885">
    <property type="entry name" value="NEPRILYSIN"/>
    <property type="match status" value="1"/>
</dbReference>
<dbReference type="PRINTS" id="PR00786">
    <property type="entry name" value="NEPRILYSIN"/>
</dbReference>
<reference evidence="11" key="1">
    <citation type="journal article" date="2019" name="Int. J. Syst. Evol. Microbiol.">
        <title>The Global Catalogue of Microorganisms (GCM) 10K type strain sequencing project: providing services to taxonomists for standard genome sequencing and annotation.</title>
        <authorList>
            <consortium name="The Broad Institute Genomics Platform"/>
            <consortium name="The Broad Institute Genome Sequencing Center for Infectious Disease"/>
            <person name="Wu L."/>
            <person name="Ma J."/>
        </authorList>
    </citation>
    <scope>NUCLEOTIDE SEQUENCE [LARGE SCALE GENOMIC DNA]</scope>
    <source>
        <strain evidence="11">CGMCC 1.16031</strain>
    </source>
</reference>
<organism evidence="10 11">
    <name type="scientific">Pseudobowmanella zhangzhouensis</name>
    <dbReference type="NCBI Taxonomy" id="1537679"/>
    <lineage>
        <taxon>Bacteria</taxon>
        <taxon>Pseudomonadati</taxon>
        <taxon>Pseudomonadota</taxon>
        <taxon>Gammaproteobacteria</taxon>
        <taxon>Alteromonadales</taxon>
        <taxon>Alteromonadaceae</taxon>
    </lineage>
</organism>
<protein>
    <submittedName>
        <fullName evidence="10">M13 family metallopeptidase</fullName>
    </submittedName>
</protein>